<dbReference type="EMBL" id="MU275909">
    <property type="protein sequence ID" value="KAI0047206.1"/>
    <property type="molecule type" value="Genomic_DNA"/>
</dbReference>
<name>A0ACB8RUD2_9AGAM</name>
<gene>
    <name evidence="1" type="ORF">FA95DRAFT_1279455</name>
</gene>
<proteinExistence type="predicted"/>
<reference evidence="1" key="2">
    <citation type="journal article" date="2022" name="New Phytol.">
        <title>Evolutionary transition to the ectomycorrhizal habit in the genomes of a hyperdiverse lineage of mushroom-forming fungi.</title>
        <authorList>
            <person name="Looney B."/>
            <person name="Miyauchi S."/>
            <person name="Morin E."/>
            <person name="Drula E."/>
            <person name="Courty P.E."/>
            <person name="Kohler A."/>
            <person name="Kuo A."/>
            <person name="LaButti K."/>
            <person name="Pangilinan J."/>
            <person name="Lipzen A."/>
            <person name="Riley R."/>
            <person name="Andreopoulos W."/>
            <person name="He G."/>
            <person name="Johnson J."/>
            <person name="Nolan M."/>
            <person name="Tritt A."/>
            <person name="Barry K.W."/>
            <person name="Grigoriev I.V."/>
            <person name="Nagy L.G."/>
            <person name="Hibbett D."/>
            <person name="Henrissat B."/>
            <person name="Matheny P.B."/>
            <person name="Labbe J."/>
            <person name="Martin F.M."/>
        </authorList>
    </citation>
    <scope>NUCLEOTIDE SEQUENCE</scope>
    <source>
        <strain evidence="1">FP105234-sp</strain>
    </source>
</reference>
<comment type="caution">
    <text evidence="1">The sequence shown here is derived from an EMBL/GenBank/DDBJ whole genome shotgun (WGS) entry which is preliminary data.</text>
</comment>
<evidence type="ECO:0000313" key="2">
    <source>
        <dbReference type="Proteomes" id="UP000814033"/>
    </source>
</evidence>
<organism evidence="1 2">
    <name type="scientific">Auriscalpium vulgare</name>
    <dbReference type="NCBI Taxonomy" id="40419"/>
    <lineage>
        <taxon>Eukaryota</taxon>
        <taxon>Fungi</taxon>
        <taxon>Dikarya</taxon>
        <taxon>Basidiomycota</taxon>
        <taxon>Agaricomycotina</taxon>
        <taxon>Agaricomycetes</taxon>
        <taxon>Russulales</taxon>
        <taxon>Auriscalpiaceae</taxon>
        <taxon>Auriscalpium</taxon>
    </lineage>
</organism>
<accession>A0ACB8RUD2</accession>
<sequence>MATRRQEEIQRSAKILSVCFKVGTHDTERAKGRRTVDQTCERGGNPTPLACNRIGRWSRRTPRQKSSGPSPSLGPLQLLFTVTSLGTVLQQGQS</sequence>
<evidence type="ECO:0000313" key="1">
    <source>
        <dbReference type="EMBL" id="KAI0047206.1"/>
    </source>
</evidence>
<protein>
    <submittedName>
        <fullName evidence="1">Uncharacterized protein</fullName>
    </submittedName>
</protein>
<dbReference type="Proteomes" id="UP000814033">
    <property type="component" value="Unassembled WGS sequence"/>
</dbReference>
<reference evidence="1" key="1">
    <citation type="submission" date="2021-02" db="EMBL/GenBank/DDBJ databases">
        <authorList>
            <consortium name="DOE Joint Genome Institute"/>
            <person name="Ahrendt S."/>
            <person name="Looney B.P."/>
            <person name="Miyauchi S."/>
            <person name="Morin E."/>
            <person name="Drula E."/>
            <person name="Courty P.E."/>
            <person name="Chicoki N."/>
            <person name="Fauchery L."/>
            <person name="Kohler A."/>
            <person name="Kuo A."/>
            <person name="Labutti K."/>
            <person name="Pangilinan J."/>
            <person name="Lipzen A."/>
            <person name="Riley R."/>
            <person name="Andreopoulos W."/>
            <person name="He G."/>
            <person name="Johnson J."/>
            <person name="Barry K.W."/>
            <person name="Grigoriev I.V."/>
            <person name="Nagy L."/>
            <person name="Hibbett D."/>
            <person name="Henrissat B."/>
            <person name="Matheny P.B."/>
            <person name="Labbe J."/>
            <person name="Martin F."/>
        </authorList>
    </citation>
    <scope>NUCLEOTIDE SEQUENCE</scope>
    <source>
        <strain evidence="1">FP105234-sp</strain>
    </source>
</reference>
<keyword evidence="2" id="KW-1185">Reference proteome</keyword>